<evidence type="ECO:0000256" key="7">
    <source>
        <dbReference type="ARBA" id="ARBA00048478"/>
    </source>
</evidence>
<dbReference type="EMBL" id="CP093442">
    <property type="protein sequence ID" value="UOF02781.1"/>
    <property type="molecule type" value="Genomic_DNA"/>
</dbReference>
<evidence type="ECO:0000256" key="5">
    <source>
        <dbReference type="ARBA" id="ARBA00022840"/>
    </source>
</evidence>
<evidence type="ECO:0000256" key="1">
    <source>
        <dbReference type="ARBA" id="ARBA00009427"/>
    </source>
</evidence>
<dbReference type="EC" id="2.7.4.25" evidence="8"/>
<keyword evidence="5 8" id="KW-0067">ATP-binding</keyword>
<evidence type="ECO:0000256" key="4">
    <source>
        <dbReference type="ARBA" id="ARBA00022777"/>
    </source>
</evidence>
<dbReference type="NCBIfam" id="TIGR00017">
    <property type="entry name" value="cmk"/>
    <property type="match status" value="1"/>
</dbReference>
<reference evidence="10" key="1">
    <citation type="submission" date="2022-03" db="EMBL/GenBank/DDBJ databases">
        <title>Genome Identification and Characterization of new species Bdellovibrio reynosense LBG001 sp. nov. from a Mexico soil sample.</title>
        <authorList>
            <person name="Camilli A."/>
            <person name="Ajao Y."/>
            <person name="Guo X."/>
        </authorList>
    </citation>
    <scope>NUCLEOTIDE SEQUENCE</scope>
    <source>
        <strain evidence="10">LBG001</strain>
    </source>
</reference>
<comment type="catalytic activity">
    <reaction evidence="7 8">
        <text>CMP + ATP = CDP + ADP</text>
        <dbReference type="Rhea" id="RHEA:11600"/>
        <dbReference type="ChEBI" id="CHEBI:30616"/>
        <dbReference type="ChEBI" id="CHEBI:58069"/>
        <dbReference type="ChEBI" id="CHEBI:60377"/>
        <dbReference type="ChEBI" id="CHEBI:456216"/>
        <dbReference type="EC" id="2.7.4.25"/>
    </reaction>
</comment>
<evidence type="ECO:0000256" key="8">
    <source>
        <dbReference type="HAMAP-Rule" id="MF_00238"/>
    </source>
</evidence>
<comment type="similarity">
    <text evidence="1 8">Belongs to the cytidylate kinase family. Type 1 subfamily.</text>
</comment>
<evidence type="ECO:0000313" key="10">
    <source>
        <dbReference type="EMBL" id="UOF02781.1"/>
    </source>
</evidence>
<proteinExistence type="inferred from homology"/>
<dbReference type="InterPro" id="IPR027417">
    <property type="entry name" value="P-loop_NTPase"/>
</dbReference>
<keyword evidence="4 8" id="KW-0418">Kinase</keyword>
<evidence type="ECO:0000259" key="9">
    <source>
        <dbReference type="Pfam" id="PF02224"/>
    </source>
</evidence>
<comment type="catalytic activity">
    <reaction evidence="6 8">
        <text>dCMP + ATP = dCDP + ADP</text>
        <dbReference type="Rhea" id="RHEA:25094"/>
        <dbReference type="ChEBI" id="CHEBI:30616"/>
        <dbReference type="ChEBI" id="CHEBI:57566"/>
        <dbReference type="ChEBI" id="CHEBI:58593"/>
        <dbReference type="ChEBI" id="CHEBI:456216"/>
        <dbReference type="EC" id="2.7.4.25"/>
    </reaction>
</comment>
<organism evidence="10 11">
    <name type="scientific">Bdellovibrio reynosensis</name>
    <dbReference type="NCBI Taxonomy" id="2835041"/>
    <lineage>
        <taxon>Bacteria</taxon>
        <taxon>Pseudomonadati</taxon>
        <taxon>Bdellovibrionota</taxon>
        <taxon>Bdellovibrionia</taxon>
        <taxon>Bdellovibrionales</taxon>
        <taxon>Pseudobdellovibrionaceae</taxon>
        <taxon>Bdellovibrio</taxon>
    </lineage>
</organism>
<dbReference type="Pfam" id="PF02224">
    <property type="entry name" value="Cytidylate_kin"/>
    <property type="match status" value="1"/>
</dbReference>
<dbReference type="PANTHER" id="PTHR21299:SF2">
    <property type="entry name" value="CYTIDYLATE KINASE"/>
    <property type="match status" value="1"/>
</dbReference>
<dbReference type="HAMAP" id="MF_00238">
    <property type="entry name" value="Cytidyl_kinase_type1"/>
    <property type="match status" value="1"/>
</dbReference>
<gene>
    <name evidence="8 10" type="primary">cmk</name>
    <name evidence="10" type="ORF">MNR06_07430</name>
</gene>
<keyword evidence="2 8" id="KW-0808">Transferase</keyword>
<dbReference type="Gene3D" id="3.40.50.300">
    <property type="entry name" value="P-loop containing nucleotide triphosphate hydrolases"/>
    <property type="match status" value="1"/>
</dbReference>
<evidence type="ECO:0000256" key="6">
    <source>
        <dbReference type="ARBA" id="ARBA00047615"/>
    </source>
</evidence>
<dbReference type="RefSeq" id="WP_243540589.1">
    <property type="nucleotide sequence ID" value="NZ_CP093442.1"/>
</dbReference>
<dbReference type="InterPro" id="IPR003136">
    <property type="entry name" value="Cytidylate_kin"/>
</dbReference>
<comment type="subcellular location">
    <subcellularLocation>
        <location evidence="8">Cytoplasm</location>
    </subcellularLocation>
</comment>
<evidence type="ECO:0000313" key="11">
    <source>
        <dbReference type="Proteomes" id="UP000830116"/>
    </source>
</evidence>
<dbReference type="CDD" id="cd02020">
    <property type="entry name" value="CMPK"/>
    <property type="match status" value="1"/>
</dbReference>
<sequence>MGMVVTIDGPAASGKSSVSRELARRLGWNWVSTGAFYRGLAFAALQLQIDLDDVKALADLTHNPVWKVTMEDDRTRVYFDGEDVTDLIAHEDVGNFASKVSHYPEVRKALLEAQRNCSNGPQGLVAEGRDCGTVVFPQAQAKVYLTAHSEHRAARRAAELGLDQEDMVRAQKQRDHQDSTRKVAPMAVPEDAFVVDTTTLNLEQVVEKVVTYVKAKI</sequence>
<dbReference type="Proteomes" id="UP000830116">
    <property type="component" value="Chromosome"/>
</dbReference>
<evidence type="ECO:0000256" key="3">
    <source>
        <dbReference type="ARBA" id="ARBA00022741"/>
    </source>
</evidence>
<dbReference type="SUPFAM" id="SSF52540">
    <property type="entry name" value="P-loop containing nucleoside triphosphate hydrolases"/>
    <property type="match status" value="1"/>
</dbReference>
<dbReference type="GO" id="GO:0016301">
    <property type="term" value="F:kinase activity"/>
    <property type="evidence" value="ECO:0007669"/>
    <property type="project" value="UniProtKB-KW"/>
</dbReference>
<keyword evidence="8" id="KW-0963">Cytoplasm</keyword>
<protein>
    <recommendedName>
        <fullName evidence="8">Cytidylate kinase</fullName>
        <shortName evidence="8">CK</shortName>
        <ecNumber evidence="8">2.7.4.25</ecNumber>
    </recommendedName>
    <alternativeName>
        <fullName evidence="8">Cytidine monophosphate kinase</fullName>
        <shortName evidence="8">CMP kinase</shortName>
    </alternativeName>
</protein>
<accession>A0ABY4CCT0</accession>
<feature type="binding site" evidence="8">
    <location>
        <begin position="9"/>
        <end position="17"/>
    </location>
    <ligand>
        <name>ATP</name>
        <dbReference type="ChEBI" id="CHEBI:30616"/>
    </ligand>
</feature>
<dbReference type="PANTHER" id="PTHR21299">
    <property type="entry name" value="CYTIDYLATE KINASE/PANTOATE-BETA-ALANINE LIGASE"/>
    <property type="match status" value="1"/>
</dbReference>
<feature type="domain" description="Cytidylate kinase" evidence="9">
    <location>
        <begin position="5"/>
        <end position="214"/>
    </location>
</feature>
<dbReference type="InterPro" id="IPR011994">
    <property type="entry name" value="Cytidylate_kinase_dom"/>
</dbReference>
<name>A0ABY4CCT0_9BACT</name>
<evidence type="ECO:0000256" key="2">
    <source>
        <dbReference type="ARBA" id="ARBA00022679"/>
    </source>
</evidence>
<keyword evidence="11" id="KW-1185">Reference proteome</keyword>
<keyword evidence="3 8" id="KW-0547">Nucleotide-binding</keyword>